<dbReference type="SUPFAM" id="SSF53067">
    <property type="entry name" value="Actin-like ATPase domain"/>
    <property type="match status" value="2"/>
</dbReference>
<dbReference type="PANTHER" id="PTHR11735">
    <property type="entry name" value="TRNA N6-ADENOSINE THREONYLCARBAMOYLTRANSFERASE"/>
    <property type="match status" value="1"/>
</dbReference>
<reference evidence="2 3" key="1">
    <citation type="journal article" date="2009" name="J. Bacteriol.">
        <title>Draft genome sequence of the extremely acidophilic bacterium Acidithiobacillus caldus ATCC 51756 reveals metabolic versatility in the genus Acidithiobacillus.</title>
        <authorList>
            <person name="Valdes J."/>
            <person name="Quatrini R."/>
            <person name="Hallberg K."/>
            <person name="Dopson M."/>
            <person name="Valenzuela P.D."/>
            <person name="Holmes D.S."/>
        </authorList>
    </citation>
    <scope>NUCLEOTIDE SEQUENCE [LARGE SCALE GENOMIC DNA]</scope>
    <source>
        <strain evidence="3">ATCC 51756 / DSM 8584 / KU</strain>
    </source>
</reference>
<dbReference type="InterPro" id="IPR022496">
    <property type="entry name" value="T6A_TsaB"/>
</dbReference>
<proteinExistence type="predicted"/>
<evidence type="ECO:0000313" key="2">
    <source>
        <dbReference type="EMBL" id="AIA56012.1"/>
    </source>
</evidence>
<protein>
    <submittedName>
        <fullName evidence="2">TsaB protein, required for threonylcarbamoyladenosine (T(6)A) formation in tRNA</fullName>
    </submittedName>
</protein>
<dbReference type="GeneID" id="92932228"/>
<dbReference type="GO" id="GO:0005829">
    <property type="term" value="C:cytosol"/>
    <property type="evidence" value="ECO:0007669"/>
    <property type="project" value="TreeGrafter"/>
</dbReference>
<dbReference type="RefSeq" id="WP_004868478.1">
    <property type="nucleotide sequence ID" value="NZ_CP005986.1"/>
</dbReference>
<dbReference type="CDD" id="cd24032">
    <property type="entry name" value="ASKHA_NBD_TsaB"/>
    <property type="match status" value="1"/>
</dbReference>
<dbReference type="EMBL" id="CP005986">
    <property type="protein sequence ID" value="AIA56012.1"/>
    <property type="molecule type" value="Genomic_DNA"/>
</dbReference>
<dbReference type="InterPro" id="IPR043129">
    <property type="entry name" value="ATPase_NBD"/>
</dbReference>
<dbReference type="KEGG" id="acz:Acaty_c2158"/>
<dbReference type="Gene3D" id="3.30.420.40">
    <property type="match status" value="2"/>
</dbReference>
<evidence type="ECO:0000313" key="3">
    <source>
        <dbReference type="Proteomes" id="UP000005522"/>
    </source>
</evidence>
<feature type="domain" description="Gcp-like" evidence="1">
    <location>
        <begin position="29"/>
        <end position="123"/>
    </location>
</feature>
<dbReference type="GO" id="GO:0002949">
    <property type="term" value="P:tRNA threonylcarbamoyladenosine modification"/>
    <property type="evidence" value="ECO:0007669"/>
    <property type="project" value="InterPro"/>
</dbReference>
<gene>
    <name evidence="2" type="ORF">Acaty_c2158</name>
</gene>
<accession>A0A060A1J7</accession>
<dbReference type="eggNOG" id="COG1214">
    <property type="taxonomic scope" value="Bacteria"/>
</dbReference>
<dbReference type="PANTHER" id="PTHR11735:SF11">
    <property type="entry name" value="TRNA THREONYLCARBAMOYLADENOSINE BIOSYNTHESIS PROTEIN TSAB"/>
    <property type="match status" value="1"/>
</dbReference>
<dbReference type="AlphaFoldDB" id="A0A060A1J7"/>
<dbReference type="Pfam" id="PF00814">
    <property type="entry name" value="TsaD"/>
    <property type="match status" value="1"/>
</dbReference>
<dbReference type="HOGENOM" id="CLU_064886_2_0_6"/>
<dbReference type="Proteomes" id="UP000005522">
    <property type="component" value="Chromosome"/>
</dbReference>
<evidence type="ECO:0000259" key="1">
    <source>
        <dbReference type="Pfam" id="PF00814"/>
    </source>
</evidence>
<name>A0A060A1J7_ACICK</name>
<sequence length="225" mass="23823">MKWLALETATECCSVAVAVGDAVFSRSALADHRHSDLLLPMVDAVLAEAGIRADALDAIACGVGPGGFTAVRMGVSTAQALAEAFDVPVYAVSSLQALAAASPEPGVLAAFDARKGEVYAGVYLRDDGGWPALQGVERVCPPADLHWPPALPEGVTWRGMGSGWKLYAQSWQGARLHSVDAQCFPQAREVLSLAHRRRLQGDGGLAPWELEPHYIRPSQAEQGGR</sequence>
<dbReference type="NCBIfam" id="TIGR03725">
    <property type="entry name" value="T6A_YeaZ"/>
    <property type="match status" value="1"/>
</dbReference>
<organism evidence="2 3">
    <name type="scientific">Acidithiobacillus caldus (strain ATCC 51756 / DSM 8584 / KU)</name>
    <dbReference type="NCBI Taxonomy" id="637389"/>
    <lineage>
        <taxon>Bacteria</taxon>
        <taxon>Pseudomonadati</taxon>
        <taxon>Pseudomonadota</taxon>
        <taxon>Acidithiobacillia</taxon>
        <taxon>Acidithiobacillales</taxon>
        <taxon>Acidithiobacillaceae</taxon>
        <taxon>Acidithiobacillus</taxon>
    </lineage>
</organism>
<dbReference type="InterPro" id="IPR000905">
    <property type="entry name" value="Gcp-like_dom"/>
</dbReference>